<keyword evidence="2" id="KW-1185">Reference proteome</keyword>
<evidence type="ECO:0000313" key="2">
    <source>
        <dbReference type="Proteomes" id="UP001057402"/>
    </source>
</evidence>
<organism evidence="1 2">
    <name type="scientific">Melastoma candidum</name>
    <dbReference type="NCBI Taxonomy" id="119954"/>
    <lineage>
        <taxon>Eukaryota</taxon>
        <taxon>Viridiplantae</taxon>
        <taxon>Streptophyta</taxon>
        <taxon>Embryophyta</taxon>
        <taxon>Tracheophyta</taxon>
        <taxon>Spermatophyta</taxon>
        <taxon>Magnoliopsida</taxon>
        <taxon>eudicotyledons</taxon>
        <taxon>Gunneridae</taxon>
        <taxon>Pentapetalae</taxon>
        <taxon>rosids</taxon>
        <taxon>malvids</taxon>
        <taxon>Myrtales</taxon>
        <taxon>Melastomataceae</taxon>
        <taxon>Melastomatoideae</taxon>
        <taxon>Melastomateae</taxon>
        <taxon>Melastoma</taxon>
    </lineage>
</organism>
<sequence>MDEFFSLGIPNFDSGCCHFYHHHHPPGETPPFPCTSAFVPYAELPGDQILNGAGGSSSNMNKRVLGFLTEVSVRPAGPADFDRQRGFRHMLSERSRRERQKRSYDALLAQLPPGTKNDKNSIVQAATREILKLSREREELLRRCQETNGCEEPTRRPAATNVKVRVTNATSGSDSFLVVLKCLQNLGVKMTAIRTEFSERELFIVVEIENEIEAAEVEKAIHSALRGEKADQIFPIC</sequence>
<proteinExistence type="predicted"/>
<protein>
    <submittedName>
        <fullName evidence="1">Uncharacterized protein</fullName>
    </submittedName>
</protein>
<dbReference type="EMBL" id="CM042884">
    <property type="protein sequence ID" value="KAI4369673.1"/>
    <property type="molecule type" value="Genomic_DNA"/>
</dbReference>
<name>A0ACB9QSN0_9MYRT</name>
<reference evidence="2" key="1">
    <citation type="journal article" date="2023" name="Front. Plant Sci.">
        <title>Chromosomal-level genome assembly of Melastoma candidum provides insights into trichome evolution.</title>
        <authorList>
            <person name="Zhong Y."/>
            <person name="Wu W."/>
            <person name="Sun C."/>
            <person name="Zou P."/>
            <person name="Liu Y."/>
            <person name="Dai S."/>
            <person name="Zhou R."/>
        </authorList>
    </citation>
    <scope>NUCLEOTIDE SEQUENCE [LARGE SCALE GENOMIC DNA]</scope>
</reference>
<accession>A0ACB9QSN0</accession>
<dbReference type="Proteomes" id="UP001057402">
    <property type="component" value="Chromosome 5"/>
</dbReference>
<gene>
    <name evidence="1" type="ORF">MLD38_018090</name>
</gene>
<comment type="caution">
    <text evidence="1">The sequence shown here is derived from an EMBL/GenBank/DDBJ whole genome shotgun (WGS) entry which is preliminary data.</text>
</comment>
<evidence type="ECO:0000313" key="1">
    <source>
        <dbReference type="EMBL" id="KAI4369673.1"/>
    </source>
</evidence>